<dbReference type="RefSeq" id="WP_158203376.1">
    <property type="nucleotide sequence ID" value="NZ_WSZK01000009.1"/>
</dbReference>
<name>A0A6B0GFB3_9EURY</name>
<dbReference type="OrthoDB" id="346103at2157"/>
<organism evidence="1 2">
    <name type="scientific">Halomarina oriensis</name>
    <dbReference type="NCBI Taxonomy" id="671145"/>
    <lineage>
        <taxon>Archaea</taxon>
        <taxon>Methanobacteriati</taxon>
        <taxon>Methanobacteriota</taxon>
        <taxon>Stenosarchaea group</taxon>
        <taxon>Halobacteria</taxon>
        <taxon>Halobacteriales</taxon>
        <taxon>Natronomonadaceae</taxon>
        <taxon>Halomarina</taxon>
    </lineage>
</organism>
<keyword evidence="2" id="KW-1185">Reference proteome</keyword>
<dbReference type="AlphaFoldDB" id="A0A6B0GFB3"/>
<sequence>MLVDFVGTPTSTSAYSEVWVVGPDDERTLFIDHPEAVADVRGYHVVDVVVPATMEWTWDDDGVLSVTARGEGRSVDLTLTVTSTLRTRLLTLANRLTPDRLARSRVGTAVATWSLRTLVDVNGLKVGGRTDTGARYWTDAERITHVSAATAHLDGVDLGPLVEPRPPTAFGDIVAPDDPIVVHGALWMPVE</sequence>
<proteinExistence type="predicted"/>
<dbReference type="Proteomes" id="UP000451471">
    <property type="component" value="Unassembled WGS sequence"/>
</dbReference>
<gene>
    <name evidence="1" type="ORF">GQS65_03925</name>
</gene>
<accession>A0A6B0GFB3</accession>
<protein>
    <submittedName>
        <fullName evidence="1">Uncharacterized protein</fullName>
    </submittedName>
</protein>
<evidence type="ECO:0000313" key="2">
    <source>
        <dbReference type="Proteomes" id="UP000451471"/>
    </source>
</evidence>
<evidence type="ECO:0000313" key="1">
    <source>
        <dbReference type="EMBL" id="MWG33646.1"/>
    </source>
</evidence>
<dbReference type="EMBL" id="WSZK01000009">
    <property type="protein sequence ID" value="MWG33646.1"/>
    <property type="molecule type" value="Genomic_DNA"/>
</dbReference>
<reference evidence="1 2" key="1">
    <citation type="submission" date="2019-12" db="EMBL/GenBank/DDBJ databases">
        <title>Halocatena pleomorpha gen. nov. sp. nov., an extremely halophilic archaeon of family Halobacteriaceae isolated from saltpan soil.</title>
        <authorList>
            <person name="Pal Y."/>
            <person name="Verma A."/>
            <person name="Krishnamurthi S."/>
            <person name="Kumar P."/>
        </authorList>
    </citation>
    <scope>NUCLEOTIDE SEQUENCE [LARGE SCALE GENOMIC DNA]</scope>
    <source>
        <strain evidence="1 2">JCM 16495</strain>
    </source>
</reference>
<comment type="caution">
    <text evidence="1">The sequence shown here is derived from an EMBL/GenBank/DDBJ whole genome shotgun (WGS) entry which is preliminary data.</text>
</comment>